<dbReference type="EMBL" id="SOSA01000442">
    <property type="protein sequence ID" value="THC91150.1"/>
    <property type="molecule type" value="Genomic_DNA"/>
</dbReference>
<keyword evidence="2" id="KW-1185">Reference proteome</keyword>
<protein>
    <submittedName>
        <fullName evidence="1">Uncharacterized protein</fullName>
    </submittedName>
</protein>
<name>A0A4S3J884_9EURO</name>
<sequence length="49" mass="5283">MQSRFSGGQVSTLEVTIDMAHNADSGYALFAAHLQGTEVGRKAFILARE</sequence>
<evidence type="ECO:0000313" key="2">
    <source>
        <dbReference type="Proteomes" id="UP000308092"/>
    </source>
</evidence>
<dbReference type="AlphaFoldDB" id="A0A4S3J884"/>
<proteinExistence type="predicted"/>
<evidence type="ECO:0000313" key="1">
    <source>
        <dbReference type="EMBL" id="THC91150.1"/>
    </source>
</evidence>
<gene>
    <name evidence="1" type="ORF">EYZ11_009381</name>
</gene>
<reference evidence="1 2" key="1">
    <citation type="submission" date="2019-03" db="EMBL/GenBank/DDBJ databases">
        <title>The genome sequence of a newly discovered highly antifungal drug resistant Aspergillus species, Aspergillus tanneri NIH 1004.</title>
        <authorList>
            <person name="Mounaud S."/>
            <person name="Singh I."/>
            <person name="Joardar V."/>
            <person name="Pakala S."/>
            <person name="Pakala S."/>
            <person name="Venepally P."/>
            <person name="Hoover J."/>
            <person name="Nierman W."/>
            <person name="Chung J."/>
            <person name="Losada L."/>
        </authorList>
    </citation>
    <scope>NUCLEOTIDE SEQUENCE [LARGE SCALE GENOMIC DNA]</scope>
    <source>
        <strain evidence="1 2">NIH1004</strain>
    </source>
</reference>
<dbReference type="VEuPathDB" id="FungiDB:EYZ11_009381"/>
<comment type="caution">
    <text evidence="1">The sequence shown here is derived from an EMBL/GenBank/DDBJ whole genome shotgun (WGS) entry which is preliminary data.</text>
</comment>
<accession>A0A4S3J884</accession>
<dbReference type="Proteomes" id="UP000308092">
    <property type="component" value="Unassembled WGS sequence"/>
</dbReference>
<organism evidence="1 2">
    <name type="scientific">Aspergillus tanneri</name>
    <dbReference type="NCBI Taxonomy" id="1220188"/>
    <lineage>
        <taxon>Eukaryota</taxon>
        <taxon>Fungi</taxon>
        <taxon>Dikarya</taxon>
        <taxon>Ascomycota</taxon>
        <taxon>Pezizomycotina</taxon>
        <taxon>Eurotiomycetes</taxon>
        <taxon>Eurotiomycetidae</taxon>
        <taxon>Eurotiales</taxon>
        <taxon>Aspergillaceae</taxon>
        <taxon>Aspergillus</taxon>
        <taxon>Aspergillus subgen. Circumdati</taxon>
    </lineage>
</organism>